<proteinExistence type="predicted"/>
<evidence type="ECO:0000313" key="4">
    <source>
        <dbReference type="Proteomes" id="UP000053859"/>
    </source>
</evidence>
<dbReference type="EMBL" id="DF968282">
    <property type="protein sequence ID" value="GAP48878.1"/>
    <property type="molecule type" value="Genomic_DNA"/>
</dbReference>
<feature type="compositionally biased region" description="Low complexity" evidence="1">
    <location>
        <begin position="23"/>
        <end position="33"/>
    </location>
</feature>
<name>A0A0K8PM97_STRAJ</name>
<sequence length="108" mass="11032">MKGCRFNGPGWVTGPGLSQDRSPAQAAPQAGAEATRKNPARRLPPGPDCDELAAGLKEKYDAGPSVRASAEETGRTLGIDHQGAVHRLLGEAAAFGARGGATREKAAA</sequence>
<accession>A0A0K8PM97</accession>
<evidence type="ECO:0000313" key="3">
    <source>
        <dbReference type="EMBL" id="GAP48878.1"/>
    </source>
</evidence>
<feature type="domain" description="Helix-turn-helix" evidence="2">
    <location>
        <begin position="46"/>
        <end position="103"/>
    </location>
</feature>
<feature type="region of interest" description="Disordered" evidence="1">
    <location>
        <begin position="1"/>
        <end position="54"/>
    </location>
</feature>
<gene>
    <name evidence="3" type="ORF">SAZU_3743</name>
</gene>
<dbReference type="Proteomes" id="UP000053859">
    <property type="component" value="Unassembled WGS sequence"/>
</dbReference>
<dbReference type="PATRIC" id="fig|146537.3.peg.3941"/>
<dbReference type="Pfam" id="PF19575">
    <property type="entry name" value="HTH_58"/>
    <property type="match status" value="1"/>
</dbReference>
<organism evidence="3 4">
    <name type="scientific">Streptomyces azureus</name>
    <dbReference type="NCBI Taxonomy" id="146537"/>
    <lineage>
        <taxon>Bacteria</taxon>
        <taxon>Bacillati</taxon>
        <taxon>Actinomycetota</taxon>
        <taxon>Actinomycetes</taxon>
        <taxon>Kitasatosporales</taxon>
        <taxon>Streptomycetaceae</taxon>
        <taxon>Streptomyces</taxon>
    </lineage>
</organism>
<dbReference type="AlphaFoldDB" id="A0A0K8PM97"/>
<dbReference type="InterPro" id="IPR045745">
    <property type="entry name" value="HTH_58_Actinobacteria-type"/>
</dbReference>
<keyword evidence="4" id="KW-1185">Reference proteome</keyword>
<evidence type="ECO:0000256" key="1">
    <source>
        <dbReference type="SAM" id="MobiDB-lite"/>
    </source>
</evidence>
<evidence type="ECO:0000259" key="2">
    <source>
        <dbReference type="Pfam" id="PF19575"/>
    </source>
</evidence>
<protein>
    <submittedName>
        <fullName evidence="3">Transcriptional regulator</fullName>
    </submittedName>
</protein>
<reference evidence="3" key="1">
    <citation type="journal article" date="2015" name="Genome Announc.">
        <title>Draft Genome Sequence of Thiostrepton-Producing Streptomyces azureus ATCC 14921.</title>
        <authorList>
            <person name="Sakihara K."/>
            <person name="Maeda J."/>
            <person name="Tashiro K."/>
            <person name="Fujino Y."/>
            <person name="Kuhara S."/>
            <person name="Ohshima T."/>
            <person name="Ogata S."/>
            <person name="Doi K."/>
        </authorList>
    </citation>
    <scope>NUCLEOTIDE SEQUENCE [LARGE SCALE GENOMIC DNA]</scope>
    <source>
        <strain evidence="3">ATCC14921</strain>
    </source>
</reference>